<keyword evidence="3" id="KW-1185">Reference proteome</keyword>
<name>A0A1V8T006_9PEZI</name>
<feature type="region of interest" description="Disordered" evidence="1">
    <location>
        <begin position="66"/>
        <end position="159"/>
    </location>
</feature>
<feature type="compositionally biased region" description="Basic residues" evidence="1">
    <location>
        <begin position="80"/>
        <end position="90"/>
    </location>
</feature>
<evidence type="ECO:0000256" key="1">
    <source>
        <dbReference type="SAM" id="MobiDB-lite"/>
    </source>
</evidence>
<dbReference type="Proteomes" id="UP000192596">
    <property type="component" value="Unassembled WGS sequence"/>
</dbReference>
<sequence>MTTYNSTLGLALLTDAEKDRMVIAFLNNPERNTGVDWDKCILEAKSASVASFKRGIDNSLKKLKAAQYSGETGEGATPRKTLKSTGTKRKGNADAGDGEEDGDGAGEGASPKKTPKATPTKRKGKADAGDGGEKGTPVKNKRGKKVDANSGAKTFLDIV</sequence>
<gene>
    <name evidence="2" type="ORF">B0A48_09523</name>
</gene>
<dbReference type="AlphaFoldDB" id="A0A1V8T006"/>
<evidence type="ECO:0000313" key="3">
    <source>
        <dbReference type="Proteomes" id="UP000192596"/>
    </source>
</evidence>
<accession>A0A1V8T006</accession>
<dbReference type="EMBL" id="NAJO01000021">
    <property type="protein sequence ID" value="OQO04601.1"/>
    <property type="molecule type" value="Genomic_DNA"/>
</dbReference>
<comment type="caution">
    <text evidence="2">The sequence shown here is derived from an EMBL/GenBank/DDBJ whole genome shotgun (WGS) entry which is preliminary data.</text>
</comment>
<dbReference type="InParanoid" id="A0A1V8T006"/>
<feature type="compositionally biased region" description="Basic residues" evidence="1">
    <location>
        <begin position="113"/>
        <end position="124"/>
    </location>
</feature>
<reference evidence="3" key="1">
    <citation type="submission" date="2017-03" db="EMBL/GenBank/DDBJ databases">
        <title>Genomes of endolithic fungi from Antarctica.</title>
        <authorList>
            <person name="Coleine C."/>
            <person name="Masonjones S."/>
            <person name="Stajich J.E."/>
        </authorList>
    </citation>
    <scope>NUCLEOTIDE SEQUENCE [LARGE SCALE GENOMIC DNA]</scope>
    <source>
        <strain evidence="3">CCFEE 5527</strain>
    </source>
</reference>
<protein>
    <submittedName>
        <fullName evidence="2">Uncharacterized protein</fullName>
    </submittedName>
</protein>
<evidence type="ECO:0000313" key="2">
    <source>
        <dbReference type="EMBL" id="OQO04601.1"/>
    </source>
</evidence>
<dbReference type="OrthoDB" id="3939631at2759"/>
<organism evidence="2 3">
    <name type="scientific">Cryoendolithus antarcticus</name>
    <dbReference type="NCBI Taxonomy" id="1507870"/>
    <lineage>
        <taxon>Eukaryota</taxon>
        <taxon>Fungi</taxon>
        <taxon>Dikarya</taxon>
        <taxon>Ascomycota</taxon>
        <taxon>Pezizomycotina</taxon>
        <taxon>Dothideomycetes</taxon>
        <taxon>Dothideomycetidae</taxon>
        <taxon>Cladosporiales</taxon>
        <taxon>Cladosporiaceae</taxon>
        <taxon>Cryoendolithus</taxon>
    </lineage>
</organism>
<proteinExistence type="predicted"/>